<feature type="compositionally biased region" description="Polar residues" evidence="1">
    <location>
        <begin position="101"/>
        <end position="114"/>
    </location>
</feature>
<feature type="compositionally biased region" description="Low complexity" evidence="1">
    <location>
        <begin position="9"/>
        <end position="18"/>
    </location>
</feature>
<proteinExistence type="predicted"/>
<feature type="region of interest" description="Disordered" evidence="1">
    <location>
        <begin position="1"/>
        <end position="23"/>
    </location>
</feature>
<sequence length="114" mass="12579">MPMQPSPTAPTSRPAAASVQRVGQRPLAVARFDDRRARRDEKKTLPLVARYADIWHYFDNLETLSRKNKILAENAEAIGRDHTEIERSQEWAGLDVAPGATSATPGSSARQVLA</sequence>
<accession>A0A1H8YBX0</accession>
<organism evidence="2 3">
    <name type="scientific">Amycolatopsis saalfeldensis</name>
    <dbReference type="NCBI Taxonomy" id="394193"/>
    <lineage>
        <taxon>Bacteria</taxon>
        <taxon>Bacillati</taxon>
        <taxon>Actinomycetota</taxon>
        <taxon>Actinomycetes</taxon>
        <taxon>Pseudonocardiales</taxon>
        <taxon>Pseudonocardiaceae</taxon>
        <taxon>Amycolatopsis</taxon>
    </lineage>
</organism>
<protein>
    <submittedName>
        <fullName evidence="2">Uncharacterized protein</fullName>
    </submittedName>
</protein>
<dbReference type="Proteomes" id="UP000198582">
    <property type="component" value="Unassembled WGS sequence"/>
</dbReference>
<feature type="region of interest" description="Disordered" evidence="1">
    <location>
        <begin position="91"/>
        <end position="114"/>
    </location>
</feature>
<reference evidence="2 3" key="1">
    <citation type="submission" date="2016-10" db="EMBL/GenBank/DDBJ databases">
        <authorList>
            <person name="de Groot N.N."/>
        </authorList>
    </citation>
    <scope>NUCLEOTIDE SEQUENCE [LARGE SCALE GENOMIC DNA]</scope>
    <source>
        <strain evidence="2 3">DSM 44993</strain>
    </source>
</reference>
<dbReference type="STRING" id="394193.SAMN04489732_113188"/>
<evidence type="ECO:0000256" key="1">
    <source>
        <dbReference type="SAM" id="MobiDB-lite"/>
    </source>
</evidence>
<dbReference type="EMBL" id="FOEF01000013">
    <property type="protein sequence ID" value="SEP49750.1"/>
    <property type="molecule type" value="Genomic_DNA"/>
</dbReference>
<name>A0A1H8YBX0_9PSEU</name>
<keyword evidence="3" id="KW-1185">Reference proteome</keyword>
<gene>
    <name evidence="2" type="ORF">SAMN04489732_113188</name>
</gene>
<dbReference type="AlphaFoldDB" id="A0A1H8YBX0"/>
<evidence type="ECO:0000313" key="2">
    <source>
        <dbReference type="EMBL" id="SEP49750.1"/>
    </source>
</evidence>
<evidence type="ECO:0000313" key="3">
    <source>
        <dbReference type="Proteomes" id="UP000198582"/>
    </source>
</evidence>
<dbReference type="RefSeq" id="WP_177231576.1">
    <property type="nucleotide sequence ID" value="NZ_FOEF01000013.1"/>
</dbReference>